<evidence type="ECO:0000313" key="1">
    <source>
        <dbReference type="EMBL" id="DAD99049.1"/>
    </source>
</evidence>
<reference evidence="1" key="1">
    <citation type="journal article" date="2021" name="Proc. Natl. Acad. Sci. U.S.A.">
        <title>A Catalog of Tens of Thousands of Viruses from Human Metagenomes Reveals Hidden Associations with Chronic Diseases.</title>
        <authorList>
            <person name="Tisza M.J."/>
            <person name="Buck C.B."/>
        </authorList>
    </citation>
    <scope>NUCLEOTIDE SEQUENCE</scope>
    <source>
        <strain evidence="1">CtVzN31</strain>
    </source>
</reference>
<proteinExistence type="predicted"/>
<dbReference type="EMBL" id="BK015273">
    <property type="protein sequence ID" value="DAD99049.1"/>
    <property type="molecule type" value="Genomic_DNA"/>
</dbReference>
<accession>A0A8S5NWD9</accession>
<name>A0A8S5NWD9_9CAUD</name>
<sequence>MKKRKFDTPFDTDFEKALYTNAFWNFNRGFDSRTGHHGRKHPRTCF</sequence>
<organism evidence="1">
    <name type="scientific">Siphoviridae sp. ctVzN31</name>
    <dbReference type="NCBI Taxonomy" id="2825534"/>
    <lineage>
        <taxon>Viruses</taxon>
        <taxon>Duplodnaviria</taxon>
        <taxon>Heunggongvirae</taxon>
        <taxon>Uroviricota</taxon>
        <taxon>Caudoviricetes</taxon>
    </lineage>
</organism>
<protein>
    <submittedName>
        <fullName evidence="1">Uncharacterized protein</fullName>
    </submittedName>
</protein>